<protein>
    <submittedName>
        <fullName evidence="1">3501_t:CDS:1</fullName>
    </submittedName>
</protein>
<proteinExistence type="predicted"/>
<name>A0ACA9L498_9GLOM</name>
<organism evidence="1 2">
    <name type="scientific">Scutellospora calospora</name>
    <dbReference type="NCBI Taxonomy" id="85575"/>
    <lineage>
        <taxon>Eukaryota</taxon>
        <taxon>Fungi</taxon>
        <taxon>Fungi incertae sedis</taxon>
        <taxon>Mucoromycota</taxon>
        <taxon>Glomeromycotina</taxon>
        <taxon>Glomeromycetes</taxon>
        <taxon>Diversisporales</taxon>
        <taxon>Gigasporaceae</taxon>
        <taxon>Scutellospora</taxon>
    </lineage>
</organism>
<dbReference type="Proteomes" id="UP000789860">
    <property type="component" value="Unassembled WGS sequence"/>
</dbReference>
<sequence>MAYANATIFLDQNVYLTRNEQVEFMRKSIAENECLIQSEKAVLYNIIDLEFDQSNFTNWTSGDETVDNLIKKCQSSTIKPDSIVKIRQDINTPLWIQIFYAVIGILEFISTSYILGIKLFGTKCMWFFQFFLTLAPFWIMLVPQVSLIIIFWETISTTIHYPTIILGFLIELLIIKLLYKKISLTYSINFVMSINQAVVLITIYCNNTYLTKALLALTTLVVTRILDYFSTEITKKSHFHPFGCFLKEVYNAFDLVNSEKCPKIKRFIESNMKDFAVNESIDENSKGDDDGKPKDDEKSKGDENFKRDSKSKEEIDNEIV</sequence>
<dbReference type="EMBL" id="CAJVPM010004066">
    <property type="protein sequence ID" value="CAG8508665.1"/>
    <property type="molecule type" value="Genomic_DNA"/>
</dbReference>
<reference evidence="1" key="1">
    <citation type="submission" date="2021-06" db="EMBL/GenBank/DDBJ databases">
        <authorList>
            <person name="Kallberg Y."/>
            <person name="Tangrot J."/>
            <person name="Rosling A."/>
        </authorList>
    </citation>
    <scope>NUCLEOTIDE SEQUENCE</scope>
    <source>
        <strain evidence="1">AU212A</strain>
    </source>
</reference>
<gene>
    <name evidence="1" type="ORF">SCALOS_LOCUS3559</name>
</gene>
<accession>A0ACA9L498</accession>
<evidence type="ECO:0000313" key="2">
    <source>
        <dbReference type="Proteomes" id="UP000789860"/>
    </source>
</evidence>
<evidence type="ECO:0000313" key="1">
    <source>
        <dbReference type="EMBL" id="CAG8508665.1"/>
    </source>
</evidence>
<keyword evidence="2" id="KW-1185">Reference proteome</keyword>
<comment type="caution">
    <text evidence="1">The sequence shown here is derived from an EMBL/GenBank/DDBJ whole genome shotgun (WGS) entry which is preliminary data.</text>
</comment>